<dbReference type="Proteomes" id="UP001500298">
    <property type="component" value="Unassembled WGS sequence"/>
</dbReference>
<comment type="caution">
    <text evidence="2">The sequence shown here is derived from an EMBL/GenBank/DDBJ whole genome shotgun (WGS) entry which is preliminary data.</text>
</comment>
<protein>
    <recommendedName>
        <fullName evidence="4">Holin-X, holin superfamily III</fullName>
    </recommendedName>
</protein>
<evidence type="ECO:0000313" key="2">
    <source>
        <dbReference type="EMBL" id="GAA4827242.1"/>
    </source>
</evidence>
<feature type="transmembrane region" description="Helical" evidence="1">
    <location>
        <begin position="50"/>
        <end position="76"/>
    </location>
</feature>
<reference evidence="3" key="1">
    <citation type="journal article" date="2019" name="Int. J. Syst. Evol. Microbiol.">
        <title>The Global Catalogue of Microorganisms (GCM) 10K type strain sequencing project: providing services to taxonomists for standard genome sequencing and annotation.</title>
        <authorList>
            <consortium name="The Broad Institute Genomics Platform"/>
            <consortium name="The Broad Institute Genome Sequencing Center for Infectious Disease"/>
            <person name="Wu L."/>
            <person name="Ma J."/>
        </authorList>
    </citation>
    <scope>NUCLEOTIDE SEQUENCE [LARGE SCALE GENOMIC DNA]</scope>
    <source>
        <strain evidence="3">JCM 18326</strain>
    </source>
</reference>
<gene>
    <name evidence="2" type="ORF">GCM10023331_10050</name>
</gene>
<keyword evidence="1" id="KW-1133">Transmembrane helix</keyword>
<keyword evidence="1" id="KW-0472">Membrane</keyword>
<dbReference type="EMBL" id="BAABJX010000018">
    <property type="protein sequence ID" value="GAA4827242.1"/>
    <property type="molecule type" value="Genomic_DNA"/>
</dbReference>
<accession>A0ABP9D486</accession>
<evidence type="ECO:0000256" key="1">
    <source>
        <dbReference type="SAM" id="Phobius"/>
    </source>
</evidence>
<keyword evidence="1" id="KW-0812">Transmembrane</keyword>
<dbReference type="InterPro" id="IPR009937">
    <property type="entry name" value="Phage_holin_3_6"/>
</dbReference>
<sequence>MAEQNRPSYKEQEQHTSSNQTDNILNNLTKLVETYLKIFRLELQMTLSDVLTMIALVSIIVLFVTLAVIFISFGIAELFNYLLDLPPFWGYFVVALFYLICLGVIFSYRKAINNKLLSLMDSIFESITDNFDTEN</sequence>
<dbReference type="Pfam" id="PF07332">
    <property type="entry name" value="Phage_holin_3_6"/>
    <property type="match status" value="1"/>
</dbReference>
<keyword evidence="3" id="KW-1185">Reference proteome</keyword>
<proteinExistence type="predicted"/>
<organism evidence="2 3">
    <name type="scientific">Algivirga pacifica</name>
    <dbReference type="NCBI Taxonomy" id="1162670"/>
    <lineage>
        <taxon>Bacteria</taxon>
        <taxon>Pseudomonadati</taxon>
        <taxon>Bacteroidota</taxon>
        <taxon>Cytophagia</taxon>
        <taxon>Cytophagales</taxon>
        <taxon>Flammeovirgaceae</taxon>
        <taxon>Algivirga</taxon>
    </lineage>
</organism>
<name>A0ABP9D486_9BACT</name>
<feature type="transmembrane region" description="Helical" evidence="1">
    <location>
        <begin position="88"/>
        <end position="108"/>
    </location>
</feature>
<evidence type="ECO:0000313" key="3">
    <source>
        <dbReference type="Proteomes" id="UP001500298"/>
    </source>
</evidence>
<evidence type="ECO:0008006" key="4">
    <source>
        <dbReference type="Google" id="ProtNLM"/>
    </source>
</evidence>
<dbReference type="RefSeq" id="WP_345369734.1">
    <property type="nucleotide sequence ID" value="NZ_BAABJX010000018.1"/>
</dbReference>